<evidence type="ECO:0000313" key="4">
    <source>
        <dbReference type="Proteomes" id="UP001165090"/>
    </source>
</evidence>
<name>A0ABQ5SKI2_9CHLO</name>
<feature type="region of interest" description="Disordered" evidence="1">
    <location>
        <begin position="400"/>
        <end position="458"/>
    </location>
</feature>
<feature type="transmembrane region" description="Helical" evidence="2">
    <location>
        <begin position="1161"/>
        <end position="1180"/>
    </location>
</feature>
<feature type="compositionally biased region" description="Pro residues" evidence="1">
    <location>
        <begin position="435"/>
        <end position="457"/>
    </location>
</feature>
<dbReference type="Proteomes" id="UP001165090">
    <property type="component" value="Unassembled WGS sequence"/>
</dbReference>
<keyword evidence="2" id="KW-0812">Transmembrane</keyword>
<dbReference type="Gene3D" id="1.25.40.20">
    <property type="entry name" value="Ankyrin repeat-containing domain"/>
    <property type="match status" value="1"/>
</dbReference>
<organism evidence="3 4">
    <name type="scientific">Volvox africanus</name>
    <dbReference type="NCBI Taxonomy" id="51714"/>
    <lineage>
        <taxon>Eukaryota</taxon>
        <taxon>Viridiplantae</taxon>
        <taxon>Chlorophyta</taxon>
        <taxon>core chlorophytes</taxon>
        <taxon>Chlorophyceae</taxon>
        <taxon>CS clade</taxon>
        <taxon>Chlamydomonadales</taxon>
        <taxon>Volvocaceae</taxon>
        <taxon>Volvox</taxon>
    </lineage>
</organism>
<gene>
    <name evidence="3" type="ORF">VaNZ11_015406</name>
</gene>
<feature type="transmembrane region" description="Helical" evidence="2">
    <location>
        <begin position="1077"/>
        <end position="1097"/>
    </location>
</feature>
<dbReference type="InterPro" id="IPR036770">
    <property type="entry name" value="Ankyrin_rpt-contain_sf"/>
</dbReference>
<sequence length="1264" mass="130360">MPYPPANAEVTLEIRTTTVRHGRKLLRYSASSPLDTIYIKIPNTAPSSLHKPILEKLCNTVDLGHQRIVVGGGVRPGCALLALDLLRGSQELQDAFGELERRLRSEPELVVTEAARGACAISGEAVSSGSGGGGGGGRNRPSSFLEALNALTSAEGGAANEGIDPGTQCTAVLSSGLSRCLESMGVELLPGMLLQVQHLGAVVEAKFCGQEDGWAFRLLQPAAQALSIGTATSTAGASVPAGVSLFVNQQVFDAPTSAKEAVKVFVRIRGVMDLGADVGYGALGGSGSSSSGRYDFTVRGLGRHFPVLGVSVPTTPALDLTYTMGSTGEMVTSVDANNSCGSRGRGGPALVAAVASAVMAVAAADGAGEAAGHGDGGDADAAPAVVASVTVVNSQSNSASACSVSRHQHTPHRVPFSPAPSGGPGSDSGSDDSDSPPPVHWSQELPPPPPVQVPPPVHWSAADTVADAPAAVAAAVFPMADAAVCYYELTVAGLGAGHSGVGSAYVSAASGPLLLQLELWQDNCRLVASKPLLVLPPSLSGITSELQRLVQLQQGLQVEVDEADAKPAAATKAIGTVASAGDAGGSSADQLVTDMGMWLEFVHDELLVAQMEGVEVVGSTVAAVTEPQPPDGAAGSGGDAADQRYRRSPLLHPESSADAGSNVILPGSLDLRYEVLEQRRRSPVFSAAMLRTGLNLLEAMALHGSGTLVEHLLADFRSLGYGAAEVWAAAAAASSADGGGDDTGLSLLHLAAISGDVMTLRAVAELAVEAAAISANDGNGDSSPWLLRDGDGRTPLHLLAAAAGCGGAVTTAVAALEWALGSGSHVVRSAWLDSRDSYGFTPAQVLTAAAAEAAKIYRAADVVDHYPLGEASSPWQELNQARLPKQMASAPTSSDLTMAGAVGLIPPFAGAAGEVLMGIKNSVNQSAISRMEDSSRGPVAAADTKPRGALCEETVCKSVAAMARENVQEDVEKETKALSGPATAAASEAWNYGHQIWAEAVALLWASLRGFDACGGTKYSLHGGQMECSMVEVDEVQYQAYVSRRTLLLAQGWVIVHLLLLASAVRRLLVDGRPHELAAPLLYSSGHMMMLVVLRAVPGFRLYLPYRGFWWVLTAVLRSTSKVVQLLGWIPLPDATLKYVKGGATLVSDCVLPALFEPCPLPWAALILVCDFFVTAAVYLRIGYAAGLGHALLKAALKCSVSFSVRLAMDLMHRSAFLSGTPGQLGGRKSATGKGKRPQALPQTTTGSLVPPAAWHIRCKSKPD</sequence>
<feature type="region of interest" description="Disordered" evidence="1">
    <location>
        <begin position="1222"/>
        <end position="1249"/>
    </location>
</feature>
<proteinExistence type="predicted"/>
<comment type="caution">
    <text evidence="3">The sequence shown here is derived from an EMBL/GenBank/DDBJ whole genome shotgun (WGS) entry which is preliminary data.</text>
</comment>
<reference evidence="3 4" key="1">
    <citation type="journal article" date="2023" name="IScience">
        <title>Expanded male sex-determining region conserved during the evolution of homothallism in the green alga Volvox.</title>
        <authorList>
            <person name="Yamamoto K."/>
            <person name="Matsuzaki R."/>
            <person name="Mahakham W."/>
            <person name="Heman W."/>
            <person name="Sekimoto H."/>
            <person name="Kawachi M."/>
            <person name="Minakuchi Y."/>
            <person name="Toyoda A."/>
            <person name="Nozaki H."/>
        </authorList>
    </citation>
    <scope>NUCLEOTIDE SEQUENCE [LARGE SCALE GENOMIC DNA]</scope>
    <source>
        <strain evidence="3 4">NIES-4468</strain>
    </source>
</reference>
<evidence type="ECO:0000256" key="2">
    <source>
        <dbReference type="SAM" id="Phobius"/>
    </source>
</evidence>
<keyword evidence="2" id="KW-0472">Membrane</keyword>
<evidence type="ECO:0000256" key="1">
    <source>
        <dbReference type="SAM" id="MobiDB-lite"/>
    </source>
</evidence>
<feature type="region of interest" description="Disordered" evidence="1">
    <location>
        <begin position="624"/>
        <end position="643"/>
    </location>
</feature>
<evidence type="ECO:0000313" key="3">
    <source>
        <dbReference type="EMBL" id="GLI70500.1"/>
    </source>
</evidence>
<protein>
    <submittedName>
        <fullName evidence="3">Uncharacterized protein</fullName>
    </submittedName>
</protein>
<feature type="transmembrane region" description="Helical" evidence="2">
    <location>
        <begin position="1047"/>
        <end position="1065"/>
    </location>
</feature>
<keyword evidence="4" id="KW-1185">Reference proteome</keyword>
<dbReference type="EMBL" id="BSDZ01000094">
    <property type="protein sequence ID" value="GLI70500.1"/>
    <property type="molecule type" value="Genomic_DNA"/>
</dbReference>
<keyword evidence="2" id="KW-1133">Transmembrane helix</keyword>
<accession>A0ABQ5SKI2</accession>